<sequence>METTQKKKGLFKRKLPNPFSRLVTKASSASRKVSPSTISNTDQNMAKLNYSTIPTVSKQPTGFNKHEAVSYFKPPSFYDDHNGFANETWGRGDQNVDSMAATFISNVRQRFELDGVDY</sequence>
<protein>
    <submittedName>
        <fullName evidence="1">Uncharacterized protein</fullName>
    </submittedName>
</protein>
<reference evidence="1" key="1">
    <citation type="submission" date="2019-09" db="EMBL/GenBank/DDBJ databases">
        <title>Draft genome information of white flower Hibiscus syriacus.</title>
        <authorList>
            <person name="Kim Y.-M."/>
        </authorList>
    </citation>
    <scope>NUCLEOTIDE SEQUENCE [LARGE SCALE GENOMIC DNA]</scope>
    <source>
        <strain evidence="1">YM2019G1</strain>
    </source>
</reference>
<organism evidence="1 2">
    <name type="scientific">Hibiscus syriacus</name>
    <name type="common">Rose of Sharon</name>
    <dbReference type="NCBI Taxonomy" id="106335"/>
    <lineage>
        <taxon>Eukaryota</taxon>
        <taxon>Viridiplantae</taxon>
        <taxon>Streptophyta</taxon>
        <taxon>Embryophyta</taxon>
        <taxon>Tracheophyta</taxon>
        <taxon>Spermatophyta</taxon>
        <taxon>Magnoliopsida</taxon>
        <taxon>eudicotyledons</taxon>
        <taxon>Gunneridae</taxon>
        <taxon>Pentapetalae</taxon>
        <taxon>rosids</taxon>
        <taxon>malvids</taxon>
        <taxon>Malvales</taxon>
        <taxon>Malvaceae</taxon>
        <taxon>Malvoideae</taxon>
        <taxon>Hibiscus</taxon>
    </lineage>
</organism>
<evidence type="ECO:0000313" key="1">
    <source>
        <dbReference type="EMBL" id="KAE8680942.1"/>
    </source>
</evidence>
<evidence type="ECO:0000313" key="2">
    <source>
        <dbReference type="Proteomes" id="UP000436088"/>
    </source>
</evidence>
<dbReference type="EMBL" id="VEPZ02001319">
    <property type="protein sequence ID" value="KAE8680942.1"/>
    <property type="molecule type" value="Genomic_DNA"/>
</dbReference>
<comment type="caution">
    <text evidence="1">The sequence shown here is derived from an EMBL/GenBank/DDBJ whole genome shotgun (WGS) entry which is preliminary data.</text>
</comment>
<accession>A0A6A2YNU1</accession>
<gene>
    <name evidence="1" type="ORF">F3Y22_tig00111358pilonHSYRG00083</name>
</gene>
<dbReference type="PANTHER" id="PTHR36030">
    <property type="entry name" value="CALMODULIN-BINDING DOMAIN-CONTAINING PROTEIN"/>
    <property type="match status" value="1"/>
</dbReference>
<name>A0A6A2YNU1_HIBSY</name>
<dbReference type="Proteomes" id="UP000436088">
    <property type="component" value="Unassembled WGS sequence"/>
</dbReference>
<keyword evidence="2" id="KW-1185">Reference proteome</keyword>
<dbReference type="AlphaFoldDB" id="A0A6A2YNU1"/>
<proteinExistence type="predicted"/>
<dbReference type="PANTHER" id="PTHR36030:SF1">
    <property type="entry name" value="CALMODULIN-BINDING DOMAIN-CONTAINING PROTEIN"/>
    <property type="match status" value="1"/>
</dbReference>